<dbReference type="PANTHER" id="PTHR33048">
    <property type="entry name" value="PTH11-LIKE INTEGRAL MEMBRANE PROTEIN (AFU_ORTHOLOGUE AFUA_5G11245)"/>
    <property type="match status" value="1"/>
</dbReference>
<feature type="transmembrane region" description="Helical" evidence="7">
    <location>
        <begin position="100"/>
        <end position="125"/>
    </location>
</feature>
<feature type="transmembrane region" description="Helical" evidence="7">
    <location>
        <begin position="132"/>
        <end position="155"/>
    </location>
</feature>
<evidence type="ECO:0000256" key="5">
    <source>
        <dbReference type="ARBA" id="ARBA00038359"/>
    </source>
</evidence>
<evidence type="ECO:0000259" key="8">
    <source>
        <dbReference type="Pfam" id="PF20684"/>
    </source>
</evidence>
<feature type="transmembrane region" description="Helical" evidence="7">
    <location>
        <begin position="56"/>
        <end position="80"/>
    </location>
</feature>
<evidence type="ECO:0000256" key="4">
    <source>
        <dbReference type="ARBA" id="ARBA00023136"/>
    </source>
</evidence>
<accession>A0ABR2I5D4</accession>
<comment type="subcellular location">
    <subcellularLocation>
        <location evidence="1">Membrane</location>
        <topology evidence="1">Multi-pass membrane protein</topology>
    </subcellularLocation>
</comment>
<feature type="transmembrane region" description="Helical" evidence="7">
    <location>
        <begin position="213"/>
        <end position="237"/>
    </location>
</feature>
<dbReference type="Pfam" id="PF20684">
    <property type="entry name" value="Fung_rhodopsin"/>
    <property type="match status" value="1"/>
</dbReference>
<keyword evidence="3 7" id="KW-1133">Transmembrane helix</keyword>
<evidence type="ECO:0000313" key="10">
    <source>
        <dbReference type="Proteomes" id="UP001390339"/>
    </source>
</evidence>
<keyword evidence="4 7" id="KW-0472">Membrane</keyword>
<feature type="region of interest" description="Disordered" evidence="6">
    <location>
        <begin position="280"/>
        <end position="420"/>
    </location>
</feature>
<dbReference type="InterPro" id="IPR052337">
    <property type="entry name" value="SAT4-like"/>
</dbReference>
<evidence type="ECO:0000256" key="1">
    <source>
        <dbReference type="ARBA" id="ARBA00004141"/>
    </source>
</evidence>
<evidence type="ECO:0000256" key="3">
    <source>
        <dbReference type="ARBA" id="ARBA00022989"/>
    </source>
</evidence>
<feature type="compositionally biased region" description="Basic and acidic residues" evidence="6">
    <location>
        <begin position="329"/>
        <end position="340"/>
    </location>
</feature>
<dbReference type="Proteomes" id="UP001390339">
    <property type="component" value="Unassembled WGS sequence"/>
</dbReference>
<sequence>MTVRDPTSMVADMITPEGLGQTLLVVTIVMTILATMAVALRLYVRHMYNAFAVDDWLMLAGWVVNIGHNASVTVLTLYGMGAHDDELTTGMKLKIALWTVIWQFIYVLDGALIKSSIIVTMLRLANRRVYKIILWTLFGLAWATWQISWPVAIFQCKPVSAAWTGVGDCRSGQKVILQVSYFVSAVNIFTDLATALTPILLLRHLQMPAKVKYLTMFILSLGVLASVATTIRITYTWAYTNPVEQIYNIGKIVLLTVLECDLGLIAGSLPMLRRLFPSLNPSQSKSSNNANSNIPGRSGDVTLVTIGGGRRKKGYKLENSANGTNASVTDRRFHDHKAVDGHGSSTGSHDDTFADIDDQESTRSTRRMIHVTREVEQSSITGGPDTLEHPDGGGDRNHIDYPDKRFQQVSAAGRGSPKAF</sequence>
<feature type="domain" description="Rhodopsin" evidence="8">
    <location>
        <begin position="40"/>
        <end position="276"/>
    </location>
</feature>
<comment type="similarity">
    <text evidence="5">Belongs to the SAT4 family.</text>
</comment>
<reference evidence="9 10" key="1">
    <citation type="journal article" date="2024" name="IMA Fungus">
        <title>Apiospora arundinis, a panoply of carbohydrate-active enzymes and secondary metabolites.</title>
        <authorList>
            <person name="Sorensen T."/>
            <person name="Petersen C."/>
            <person name="Muurmann A.T."/>
            <person name="Christiansen J.V."/>
            <person name="Brundto M.L."/>
            <person name="Overgaard C.K."/>
            <person name="Boysen A.T."/>
            <person name="Wollenberg R.D."/>
            <person name="Larsen T.O."/>
            <person name="Sorensen J.L."/>
            <person name="Nielsen K.L."/>
            <person name="Sondergaard T.E."/>
        </authorList>
    </citation>
    <scope>NUCLEOTIDE SEQUENCE [LARGE SCALE GENOMIC DNA]</scope>
    <source>
        <strain evidence="9 10">AAU 773</strain>
    </source>
</reference>
<evidence type="ECO:0000256" key="7">
    <source>
        <dbReference type="SAM" id="Phobius"/>
    </source>
</evidence>
<dbReference type="InterPro" id="IPR049326">
    <property type="entry name" value="Rhodopsin_dom_fungi"/>
</dbReference>
<organism evidence="9 10">
    <name type="scientific">Apiospora arundinis</name>
    <dbReference type="NCBI Taxonomy" id="335852"/>
    <lineage>
        <taxon>Eukaryota</taxon>
        <taxon>Fungi</taxon>
        <taxon>Dikarya</taxon>
        <taxon>Ascomycota</taxon>
        <taxon>Pezizomycotina</taxon>
        <taxon>Sordariomycetes</taxon>
        <taxon>Xylariomycetidae</taxon>
        <taxon>Amphisphaeriales</taxon>
        <taxon>Apiosporaceae</taxon>
        <taxon>Apiospora</taxon>
    </lineage>
</organism>
<evidence type="ECO:0000256" key="6">
    <source>
        <dbReference type="SAM" id="MobiDB-lite"/>
    </source>
</evidence>
<feature type="compositionally biased region" description="Polar residues" evidence="6">
    <location>
        <begin position="319"/>
        <end position="328"/>
    </location>
</feature>
<keyword evidence="10" id="KW-1185">Reference proteome</keyword>
<feature type="compositionally biased region" description="Basic and acidic residues" evidence="6">
    <location>
        <begin position="386"/>
        <end position="406"/>
    </location>
</feature>
<evidence type="ECO:0000256" key="2">
    <source>
        <dbReference type="ARBA" id="ARBA00022692"/>
    </source>
</evidence>
<comment type="caution">
    <text evidence="9">The sequence shown here is derived from an EMBL/GenBank/DDBJ whole genome shotgun (WGS) entry which is preliminary data.</text>
</comment>
<dbReference type="PANTHER" id="PTHR33048:SF15">
    <property type="entry name" value="INTEGRAL MEMBRANE PROTEIN"/>
    <property type="match status" value="1"/>
</dbReference>
<gene>
    <name evidence="9" type="ORF">PGQ11_012762</name>
</gene>
<feature type="compositionally biased region" description="Low complexity" evidence="6">
    <location>
        <begin position="280"/>
        <end position="293"/>
    </location>
</feature>
<protein>
    <submittedName>
        <fullName evidence="9">Integral membrane protein</fullName>
    </submittedName>
</protein>
<evidence type="ECO:0000313" key="9">
    <source>
        <dbReference type="EMBL" id="KAK8856850.1"/>
    </source>
</evidence>
<feature type="transmembrane region" description="Helical" evidence="7">
    <location>
        <begin position="20"/>
        <end position="44"/>
    </location>
</feature>
<dbReference type="EMBL" id="JAPCWZ010000007">
    <property type="protein sequence ID" value="KAK8856850.1"/>
    <property type="molecule type" value="Genomic_DNA"/>
</dbReference>
<name>A0ABR2I5D4_9PEZI</name>
<keyword evidence="2 7" id="KW-0812">Transmembrane</keyword>
<proteinExistence type="inferred from homology"/>
<feature type="transmembrane region" description="Helical" evidence="7">
    <location>
        <begin position="175"/>
        <end position="201"/>
    </location>
</feature>